<dbReference type="CDD" id="cd06915">
    <property type="entry name" value="NTP_transferase_WcbM_like"/>
    <property type="match status" value="1"/>
</dbReference>
<accession>A0A9W5Y5U3</accession>
<dbReference type="EMBL" id="BQXY01000010">
    <property type="protein sequence ID" value="GKU27279.1"/>
    <property type="molecule type" value="Genomic_DNA"/>
</dbReference>
<gene>
    <name evidence="2" type="ORF">CFOLD11_41060</name>
</gene>
<evidence type="ECO:0000259" key="1">
    <source>
        <dbReference type="Pfam" id="PF00483"/>
    </source>
</evidence>
<dbReference type="InterPro" id="IPR029044">
    <property type="entry name" value="Nucleotide-diphossugar_trans"/>
</dbReference>
<dbReference type="SUPFAM" id="SSF53448">
    <property type="entry name" value="Nucleotide-diphospho-sugar transferases"/>
    <property type="match status" value="1"/>
</dbReference>
<dbReference type="Gene3D" id="3.90.550.10">
    <property type="entry name" value="Spore Coat Polysaccharide Biosynthesis Protein SpsA, Chain A"/>
    <property type="match status" value="1"/>
</dbReference>
<dbReference type="InterPro" id="IPR050486">
    <property type="entry name" value="Mannose-1P_guanyltransferase"/>
</dbReference>
<dbReference type="RefSeq" id="WP_261854146.1">
    <property type="nucleotide sequence ID" value="NZ_BQXY01000010.1"/>
</dbReference>
<dbReference type="PANTHER" id="PTHR22572">
    <property type="entry name" value="SUGAR-1-PHOSPHATE GUANYL TRANSFERASE"/>
    <property type="match status" value="1"/>
</dbReference>
<reference evidence="2" key="1">
    <citation type="journal article" date="2023" name="Int. J. Syst. Evol. Microbiol.">
        <title>&lt;i&gt;Clostridium folliculivorans&lt;/i&gt; sp. nov., isolated from soil samples of an organic paddy in Japan.</title>
        <authorList>
            <person name="Tazawa J."/>
            <person name="Kobayashi H."/>
            <person name="Tanizawa Y."/>
            <person name="Uchino A."/>
            <person name="Tanaka F."/>
            <person name="Urashima Y."/>
            <person name="Miura S."/>
            <person name="Sakamoto M."/>
            <person name="Ohkuma M."/>
            <person name="Tohno M."/>
        </authorList>
    </citation>
    <scope>NUCLEOTIDE SEQUENCE</scope>
    <source>
        <strain evidence="2">D1-1</strain>
    </source>
</reference>
<proteinExistence type="predicted"/>
<comment type="caution">
    <text evidence="2">The sequence shown here is derived from an EMBL/GenBank/DDBJ whole genome shotgun (WGS) entry which is preliminary data.</text>
</comment>
<sequence length="234" mass="26209">MQGLILAGGLGTRLRSIVSDRPKPMADVNGVPFLTFLIHKLVKASVNNIVLAVGYKSEVIECYFGDGRNLDSSISYSIEKELLGTGGAIANAKKLLVEDEILILNGDTFFDIDLKNMLEFHRGNKSPFTMALRKVDDSSRYGSVEFDSSFKIKNFIEKGVKSNSSYINGGIYIINKEIIMAMKEDIAFSLEKETIPDLLKQDMLYAFLSDDYFIDIGIPEDYIKFCSDVKERKL</sequence>
<evidence type="ECO:0000313" key="2">
    <source>
        <dbReference type="EMBL" id="GKU27279.1"/>
    </source>
</evidence>
<feature type="domain" description="Nucleotidyl transferase" evidence="1">
    <location>
        <begin position="3"/>
        <end position="230"/>
    </location>
</feature>
<protein>
    <submittedName>
        <fullName evidence="2">Nucleoside-diphosphate-sugar pyrophosphorylase</fullName>
    </submittedName>
</protein>
<dbReference type="Pfam" id="PF00483">
    <property type="entry name" value="NTP_transferase"/>
    <property type="match status" value="1"/>
</dbReference>
<dbReference type="Proteomes" id="UP001057868">
    <property type="component" value="Unassembled WGS sequence"/>
</dbReference>
<evidence type="ECO:0000313" key="3">
    <source>
        <dbReference type="Proteomes" id="UP001057868"/>
    </source>
</evidence>
<keyword evidence="3" id="KW-1185">Reference proteome</keyword>
<organism evidence="2 3">
    <name type="scientific">Clostridium folliculivorans</name>
    <dbReference type="NCBI Taxonomy" id="2886038"/>
    <lineage>
        <taxon>Bacteria</taxon>
        <taxon>Bacillati</taxon>
        <taxon>Bacillota</taxon>
        <taxon>Clostridia</taxon>
        <taxon>Eubacteriales</taxon>
        <taxon>Clostridiaceae</taxon>
        <taxon>Clostridium</taxon>
    </lineage>
</organism>
<dbReference type="InterPro" id="IPR005835">
    <property type="entry name" value="NTP_transferase_dom"/>
</dbReference>
<dbReference type="AlphaFoldDB" id="A0A9W5Y5U3"/>
<name>A0A9W5Y5U3_9CLOT</name>